<comment type="caution">
    <text evidence="3">The sequence shown here is derived from an EMBL/GenBank/DDBJ whole genome shotgun (WGS) entry which is preliminary data.</text>
</comment>
<evidence type="ECO:0000259" key="2">
    <source>
        <dbReference type="PROSITE" id="PS50240"/>
    </source>
</evidence>
<dbReference type="InterPro" id="IPR051487">
    <property type="entry name" value="Ser/Thr_Proteases_Immune/Dev"/>
</dbReference>
<dbReference type="GO" id="GO:0006508">
    <property type="term" value="P:proteolysis"/>
    <property type="evidence" value="ECO:0007669"/>
    <property type="project" value="InterPro"/>
</dbReference>
<dbReference type="InterPro" id="IPR001254">
    <property type="entry name" value="Trypsin_dom"/>
</dbReference>
<evidence type="ECO:0000313" key="4">
    <source>
        <dbReference type="Proteomes" id="UP000292345"/>
    </source>
</evidence>
<dbReference type="EMBL" id="PPUZ01000010">
    <property type="protein sequence ID" value="RZM84281.1"/>
    <property type="molecule type" value="Genomic_DNA"/>
</dbReference>
<dbReference type="PRINTS" id="PR00722">
    <property type="entry name" value="CHYMOTRYPSIN"/>
</dbReference>
<proteinExistence type="predicted"/>
<feature type="domain" description="Peptidase S1" evidence="2">
    <location>
        <begin position="36"/>
        <end position="258"/>
    </location>
</feature>
<sequence>MTATRIFNLSKPLALVIALLCPWTFKASAIVIQHTVADSKHLISKRDNPIPGLATIYRDGGHGVLVAPKWVVTVAHATFCLRPGRAIEVDGQKVAVARIHNHPDYQPQATHDIALLELATPITSSDYMALPDHPAQAGQIIRFAGIGGTGNGLTGQTIDNGENQGRLRYGENRISRIDPLLIYSDFDKPTTPHALPLEASLADGDSGTPLMVEQQGQQVLVGLASRALKPFEPAGKYGAVDIHTRVLPFVPWIKQVMTATQPDTQLSVPITGRLPFGVRADQLNSICKQINF</sequence>
<accession>A0A4Q7EL27</accession>
<dbReference type="SMART" id="SM00020">
    <property type="entry name" value="Tryp_SPc"/>
    <property type="match status" value="1"/>
</dbReference>
<dbReference type="Proteomes" id="UP000292345">
    <property type="component" value="Unassembled WGS sequence"/>
</dbReference>
<dbReference type="PANTHER" id="PTHR24256">
    <property type="entry name" value="TRYPTASE-RELATED"/>
    <property type="match status" value="1"/>
</dbReference>
<dbReference type="Pfam" id="PF00089">
    <property type="entry name" value="Trypsin"/>
    <property type="match status" value="1"/>
</dbReference>
<evidence type="ECO:0000256" key="1">
    <source>
        <dbReference type="ARBA" id="ARBA00023157"/>
    </source>
</evidence>
<protein>
    <submittedName>
        <fullName evidence="3">Peptidase S1</fullName>
    </submittedName>
</protein>
<dbReference type="InterPro" id="IPR043504">
    <property type="entry name" value="Peptidase_S1_PA_chymotrypsin"/>
</dbReference>
<dbReference type="GO" id="GO:0004252">
    <property type="term" value="F:serine-type endopeptidase activity"/>
    <property type="evidence" value="ECO:0007669"/>
    <property type="project" value="InterPro"/>
</dbReference>
<reference evidence="3 4" key="1">
    <citation type="submission" date="2018-01" db="EMBL/GenBank/DDBJ databases">
        <title>Co-occurrence of chitin degradation, pigmentation and bioactivity in marine Pseudoalteromonas.</title>
        <authorList>
            <person name="Paulsen S."/>
            <person name="Gram L."/>
            <person name="Machado H."/>
        </authorList>
    </citation>
    <scope>NUCLEOTIDE SEQUENCE [LARGE SCALE GENOMIC DNA]</scope>
    <source>
        <strain evidence="3 4">S1946</strain>
    </source>
</reference>
<dbReference type="SUPFAM" id="SSF50494">
    <property type="entry name" value="Trypsin-like serine proteases"/>
    <property type="match status" value="1"/>
</dbReference>
<dbReference type="InterPro" id="IPR009003">
    <property type="entry name" value="Peptidase_S1_PA"/>
</dbReference>
<organism evidence="3 4">
    <name type="scientific">Pseudoalteromonas rubra</name>
    <dbReference type="NCBI Taxonomy" id="43658"/>
    <lineage>
        <taxon>Bacteria</taxon>
        <taxon>Pseudomonadati</taxon>
        <taxon>Pseudomonadota</taxon>
        <taxon>Gammaproteobacteria</taxon>
        <taxon>Alteromonadales</taxon>
        <taxon>Pseudoalteromonadaceae</taxon>
        <taxon>Pseudoalteromonas</taxon>
    </lineage>
</organism>
<dbReference type="PROSITE" id="PS50240">
    <property type="entry name" value="TRYPSIN_DOM"/>
    <property type="match status" value="1"/>
</dbReference>
<dbReference type="Gene3D" id="2.40.10.10">
    <property type="entry name" value="Trypsin-like serine proteases"/>
    <property type="match status" value="1"/>
</dbReference>
<evidence type="ECO:0000313" key="3">
    <source>
        <dbReference type="EMBL" id="RZM84281.1"/>
    </source>
</evidence>
<gene>
    <name evidence="3" type="ORF">C3B51_04005</name>
</gene>
<dbReference type="AlphaFoldDB" id="A0A4Q7EL27"/>
<dbReference type="InterPro" id="IPR001314">
    <property type="entry name" value="Peptidase_S1A"/>
</dbReference>
<name>A0A4Q7EL27_9GAMM</name>
<keyword evidence="1" id="KW-1015">Disulfide bond</keyword>